<name>A0ABU6K4R8_9RHOO</name>
<keyword evidence="5" id="KW-0998">Cell outer membrane</keyword>
<dbReference type="Gene3D" id="3.30.1370.130">
    <property type="match status" value="1"/>
</dbReference>
<dbReference type="InterPro" id="IPR001775">
    <property type="entry name" value="GspD/PilQ"/>
</dbReference>
<dbReference type="PRINTS" id="PR01032">
    <property type="entry name" value="PHAGEIV"/>
</dbReference>
<evidence type="ECO:0000256" key="4">
    <source>
        <dbReference type="ARBA" id="ARBA00023136"/>
    </source>
</evidence>
<reference evidence="11 12" key="1">
    <citation type="submission" date="2024-01" db="EMBL/GenBank/DDBJ databases">
        <title>Uliginosibacterium soil sp. nov.</title>
        <authorList>
            <person name="Lv Y."/>
        </authorList>
    </citation>
    <scope>NUCLEOTIDE SEQUENCE [LARGE SCALE GENOMIC DNA]</scope>
    <source>
        <strain evidence="11 12">H3</strain>
    </source>
</reference>
<protein>
    <submittedName>
        <fullName evidence="11">Secretin N-terminal domain-containing protein</fullName>
    </submittedName>
</protein>
<dbReference type="PANTHER" id="PTHR30332">
    <property type="entry name" value="PROBABLE GENERAL SECRETION PATHWAY PROTEIN D"/>
    <property type="match status" value="1"/>
</dbReference>
<sequence length="680" mass="71324">MRTTKKTLRLTAASGLVMALVTAITISGCASPSARNDLEYGKALMATGSLKDANTVLEKAQKEHPKDEEITAAVTASRQQLGNYLLSEGNTALGQGRWDAAAASFTQLAQVKGFEAQGTERAAVVAMSRRETGTPATASSSVSSAAVSSMASAPVAAASSASSSSAPVQVASSSAASSMSAVSSAAPVAAAPVQPAPVAQASSSARPAAVVQPVPKLVSPLDEAMAKKVTLQFRDAPVRSLFDAIGKTSGLNIVIDKDVQPDLRTSIYLKDTTIRNALEKIVLTTRLGWRATDDNTLLVYPDEPAKQADYQGLQVRGFHLANADAKIVANSLKTVLKFRDVVVDEKLNMIVVRDTPQAMAMAEQLIGLHDVAEPEVMLEVAIVEVTKGKLQALGVAWPASVTLVPISRASTSSTTVTSGVAVTNSAPGSPTLADLLGLSTNNLGMTIGGITFSANDTDSGVNVLANPRIRAKNKEKAKIQIGERVPNVSSNATSNGVISQAVTYIDVGLKLEVEPQVFPGNEIGLKIALEVSNINSTIENKTAGTVNYRIGTRNASTVLRLKDGENQILAGLIQDSDRQTVTKVPLLGDIPLLGRLFRSDSTDKSKTELILSITPRLIRGVAKPTAEAETFDAGTITSVRGRRNEAEAPQQIEQPQAPVQQQAPSNPDGQNGTQRRSRDD</sequence>
<dbReference type="InterPro" id="IPR005644">
    <property type="entry name" value="NolW-like"/>
</dbReference>
<feature type="signal peptide" evidence="9">
    <location>
        <begin position="1"/>
        <end position="30"/>
    </location>
</feature>
<dbReference type="InterPro" id="IPR004846">
    <property type="entry name" value="T2SS/T3SS_dom"/>
</dbReference>
<evidence type="ECO:0000256" key="7">
    <source>
        <dbReference type="RuleBase" id="RU004004"/>
    </source>
</evidence>
<comment type="subcellular location">
    <subcellularLocation>
        <location evidence="7">Cell outer membrane</location>
    </subcellularLocation>
    <subcellularLocation>
        <location evidence="1">Membrane</location>
    </subcellularLocation>
</comment>
<keyword evidence="2 7" id="KW-0813">Transport</keyword>
<keyword evidence="12" id="KW-1185">Reference proteome</keyword>
<evidence type="ECO:0000256" key="5">
    <source>
        <dbReference type="ARBA" id="ARBA00023237"/>
    </source>
</evidence>
<keyword evidence="4" id="KW-0472">Membrane</keyword>
<dbReference type="PROSITE" id="PS51257">
    <property type="entry name" value="PROKAR_LIPOPROTEIN"/>
    <property type="match status" value="1"/>
</dbReference>
<dbReference type="Proteomes" id="UP001331561">
    <property type="component" value="Unassembled WGS sequence"/>
</dbReference>
<organism evidence="11 12">
    <name type="scientific">Uliginosibacterium silvisoli</name>
    <dbReference type="NCBI Taxonomy" id="3114758"/>
    <lineage>
        <taxon>Bacteria</taxon>
        <taxon>Pseudomonadati</taxon>
        <taxon>Pseudomonadota</taxon>
        <taxon>Betaproteobacteria</taxon>
        <taxon>Rhodocyclales</taxon>
        <taxon>Zoogloeaceae</taxon>
        <taxon>Uliginosibacterium</taxon>
    </lineage>
</organism>
<feature type="compositionally biased region" description="Polar residues" evidence="8">
    <location>
        <begin position="665"/>
        <end position="674"/>
    </location>
</feature>
<feature type="region of interest" description="Disordered" evidence="8">
    <location>
        <begin position="633"/>
        <end position="680"/>
    </location>
</feature>
<evidence type="ECO:0000313" key="12">
    <source>
        <dbReference type="Proteomes" id="UP001331561"/>
    </source>
</evidence>
<dbReference type="SMART" id="SM00965">
    <property type="entry name" value="STN"/>
    <property type="match status" value="1"/>
</dbReference>
<dbReference type="Pfam" id="PF00263">
    <property type="entry name" value="Secretin"/>
    <property type="match status" value="1"/>
</dbReference>
<accession>A0ABU6K4R8</accession>
<evidence type="ECO:0000256" key="3">
    <source>
        <dbReference type="ARBA" id="ARBA00022729"/>
    </source>
</evidence>
<dbReference type="RefSeq" id="WP_327599873.1">
    <property type="nucleotide sequence ID" value="NZ_JAYXHS010000002.1"/>
</dbReference>
<feature type="chain" id="PRO_5046472951" evidence="9">
    <location>
        <begin position="31"/>
        <end position="680"/>
    </location>
</feature>
<evidence type="ECO:0000256" key="9">
    <source>
        <dbReference type="SAM" id="SignalP"/>
    </source>
</evidence>
<evidence type="ECO:0000256" key="6">
    <source>
        <dbReference type="RuleBase" id="RU004003"/>
    </source>
</evidence>
<keyword evidence="3 9" id="KW-0732">Signal</keyword>
<dbReference type="InterPro" id="IPR011662">
    <property type="entry name" value="Secretin/TonB_short_N"/>
</dbReference>
<evidence type="ECO:0000256" key="2">
    <source>
        <dbReference type="ARBA" id="ARBA00022448"/>
    </source>
</evidence>
<dbReference type="Gene3D" id="3.30.1370.120">
    <property type="match status" value="1"/>
</dbReference>
<evidence type="ECO:0000313" key="11">
    <source>
        <dbReference type="EMBL" id="MEC5386919.1"/>
    </source>
</evidence>
<proteinExistence type="inferred from homology"/>
<feature type="compositionally biased region" description="Low complexity" evidence="8">
    <location>
        <begin position="647"/>
        <end position="664"/>
    </location>
</feature>
<evidence type="ECO:0000256" key="8">
    <source>
        <dbReference type="SAM" id="MobiDB-lite"/>
    </source>
</evidence>
<gene>
    <name evidence="11" type="ORF">VVD49_14385</name>
</gene>
<dbReference type="Pfam" id="PF03958">
    <property type="entry name" value="Secretin_N"/>
    <property type="match status" value="1"/>
</dbReference>
<dbReference type="InterPro" id="IPR050810">
    <property type="entry name" value="Bact_Secretion_Sys_Channel"/>
</dbReference>
<evidence type="ECO:0000256" key="1">
    <source>
        <dbReference type="ARBA" id="ARBA00004370"/>
    </source>
</evidence>
<dbReference type="EMBL" id="JAYXHS010000002">
    <property type="protein sequence ID" value="MEC5386919.1"/>
    <property type="molecule type" value="Genomic_DNA"/>
</dbReference>
<comment type="caution">
    <text evidence="11">The sequence shown here is derived from an EMBL/GenBank/DDBJ whole genome shotgun (WGS) entry which is preliminary data.</text>
</comment>
<dbReference type="PRINTS" id="PR00811">
    <property type="entry name" value="BCTERIALGSPD"/>
</dbReference>
<dbReference type="PANTHER" id="PTHR30332:SF17">
    <property type="entry name" value="TYPE IV PILIATION SYSTEM PROTEIN DR_0774-RELATED"/>
    <property type="match status" value="1"/>
</dbReference>
<evidence type="ECO:0000259" key="10">
    <source>
        <dbReference type="SMART" id="SM00965"/>
    </source>
</evidence>
<comment type="similarity">
    <text evidence="6">Belongs to the bacterial secretin family.</text>
</comment>
<dbReference type="InterPro" id="IPR038591">
    <property type="entry name" value="NolW-like_sf"/>
</dbReference>
<feature type="domain" description="Secretin/TonB short N-terminal" evidence="10">
    <location>
        <begin position="251"/>
        <end position="302"/>
    </location>
</feature>